<dbReference type="Pfam" id="PF14291">
    <property type="entry name" value="DUF4371"/>
    <property type="match status" value="1"/>
</dbReference>
<protein>
    <recommendedName>
        <fullName evidence="2">TTF-type domain-containing protein</fullName>
    </recommendedName>
</protein>
<keyword evidence="4" id="KW-1185">Reference proteome</keyword>
<organism evidence="3 4">
    <name type="scientific">Pogonophryne albipinna</name>
    <dbReference type="NCBI Taxonomy" id="1090488"/>
    <lineage>
        <taxon>Eukaryota</taxon>
        <taxon>Metazoa</taxon>
        <taxon>Chordata</taxon>
        <taxon>Craniata</taxon>
        <taxon>Vertebrata</taxon>
        <taxon>Euteleostomi</taxon>
        <taxon>Actinopterygii</taxon>
        <taxon>Neopterygii</taxon>
        <taxon>Teleostei</taxon>
        <taxon>Neoteleostei</taxon>
        <taxon>Acanthomorphata</taxon>
        <taxon>Eupercaria</taxon>
        <taxon>Perciformes</taxon>
        <taxon>Notothenioidei</taxon>
        <taxon>Pogonophryne</taxon>
    </lineage>
</organism>
<sequence>MSKVDDLENRSRRSNLRFVGIQESAEGSDIIGFMSRLIPQLLGPDAFPTLPIIERAHRSPTARQNSRASPRAIMIELLNFQDKVKILRLAREKKSLDYNGKHISIYPDFSPELTRRRRSFDPVKRKLRELNLKYFLLYPCTLCVVVDGTQQRFSTHKDAEAFQNEAKKGHYVLFCPPKKKDEADSNTQQEVQIATETEPEDFSGETDLEIEGSEQAEKDGESQSEAEDEIESEIEDRSTSTGTSDISKCKEEPPMQPHPKLFPRTWMGDRRRSFKADWYKIHPWLEYSKMSDSAHCYTCRHFSPPNSTDTVFDSPSGFKNWKKATYKEGRFAIHAKSERYTHAMMAWKDYQSAVTSNATLANVLNREHKKLVQENREYIKTIAEVLLLTATQNIAQRGHNGSAGSDNKGNFMTILETIANHDKAVKKRLTSIHNAKYTSKTIQNEVLGCLADMFRSEITEEVKNSEVFSIMADETKDVKKKNRFLL</sequence>
<dbReference type="InterPro" id="IPR004244">
    <property type="entry name" value="Transposase_22"/>
</dbReference>
<accession>A0AAD6FSM0</accession>
<dbReference type="Gene3D" id="3.30.250.20">
    <property type="entry name" value="L1 transposable element, C-terminal domain"/>
    <property type="match status" value="1"/>
</dbReference>
<proteinExistence type="predicted"/>
<evidence type="ECO:0000313" key="3">
    <source>
        <dbReference type="EMBL" id="KAJ4946396.1"/>
    </source>
</evidence>
<evidence type="ECO:0000256" key="1">
    <source>
        <dbReference type="SAM" id="MobiDB-lite"/>
    </source>
</evidence>
<dbReference type="Pfam" id="PF02994">
    <property type="entry name" value="Transposase_22"/>
    <property type="match status" value="1"/>
</dbReference>
<dbReference type="InterPro" id="IPR043636">
    <property type="entry name" value="L1_RRM_dom"/>
</dbReference>
<dbReference type="SMART" id="SM00597">
    <property type="entry name" value="ZnF_TTF"/>
    <property type="match status" value="1"/>
</dbReference>
<gene>
    <name evidence="3" type="ORF">JOQ06_024063</name>
</gene>
<feature type="compositionally biased region" description="Acidic residues" evidence="1">
    <location>
        <begin position="222"/>
        <end position="234"/>
    </location>
</feature>
<name>A0AAD6FSM0_9TELE</name>
<dbReference type="EMBL" id="JAPTMU010000003">
    <property type="protein sequence ID" value="KAJ4946396.1"/>
    <property type="molecule type" value="Genomic_DNA"/>
</dbReference>
<feature type="domain" description="TTF-type" evidence="2">
    <location>
        <begin position="270"/>
        <end position="359"/>
    </location>
</feature>
<dbReference type="InterPro" id="IPR042566">
    <property type="entry name" value="L1_C"/>
</dbReference>
<dbReference type="PANTHER" id="PTHR11505">
    <property type="entry name" value="L1 TRANSPOSABLE ELEMENT-RELATED"/>
    <property type="match status" value="1"/>
</dbReference>
<feature type="region of interest" description="Disordered" evidence="1">
    <location>
        <begin position="177"/>
        <end position="265"/>
    </location>
</feature>
<evidence type="ECO:0000259" key="2">
    <source>
        <dbReference type="SMART" id="SM00597"/>
    </source>
</evidence>
<dbReference type="InterPro" id="IPR006580">
    <property type="entry name" value="Znf_TTF"/>
</dbReference>
<evidence type="ECO:0000313" key="4">
    <source>
        <dbReference type="Proteomes" id="UP001219934"/>
    </source>
</evidence>
<dbReference type="InterPro" id="IPR025398">
    <property type="entry name" value="DUF4371"/>
</dbReference>
<dbReference type="Gene3D" id="3.30.70.1820">
    <property type="entry name" value="L1 transposable element, RRM domain"/>
    <property type="match status" value="1"/>
</dbReference>
<dbReference type="Proteomes" id="UP001219934">
    <property type="component" value="Unassembled WGS sequence"/>
</dbReference>
<reference evidence="3" key="1">
    <citation type="submission" date="2022-11" db="EMBL/GenBank/DDBJ databases">
        <title>Chromosome-level genome of Pogonophryne albipinna.</title>
        <authorList>
            <person name="Jo E."/>
        </authorList>
    </citation>
    <scope>NUCLEOTIDE SEQUENCE</scope>
    <source>
        <strain evidence="3">SGF0006</strain>
        <tissue evidence="3">Muscle</tissue>
    </source>
</reference>
<feature type="compositionally biased region" description="Acidic residues" evidence="1">
    <location>
        <begin position="197"/>
        <end position="214"/>
    </location>
</feature>
<comment type="caution">
    <text evidence="3">The sequence shown here is derived from an EMBL/GenBank/DDBJ whole genome shotgun (WGS) entry which is preliminary data.</text>
</comment>
<feature type="compositionally biased region" description="Polar residues" evidence="1">
    <location>
        <begin position="185"/>
        <end position="195"/>
    </location>
</feature>
<dbReference type="AlphaFoldDB" id="A0AAD6FSM0"/>